<dbReference type="Proteomes" id="UP000292424">
    <property type="component" value="Chromosome"/>
</dbReference>
<dbReference type="CDD" id="cd00093">
    <property type="entry name" value="HTH_XRE"/>
    <property type="match status" value="1"/>
</dbReference>
<reference evidence="2 3" key="1">
    <citation type="submission" date="2019-09" db="EMBL/GenBank/DDBJ databases">
        <title>Complete genome sequence of Arachidicoccus sp. B3-10 isolated from apple orchard soil.</title>
        <authorList>
            <person name="Kim H.S."/>
            <person name="Han K.-I."/>
            <person name="Suh M.K."/>
            <person name="Lee K.C."/>
            <person name="Eom M.K."/>
            <person name="Kim J.-S."/>
            <person name="Kang S.W."/>
            <person name="Sin Y."/>
            <person name="Lee J.-S."/>
        </authorList>
    </citation>
    <scope>NUCLEOTIDE SEQUENCE [LARGE SCALE GENOMIC DNA]</scope>
    <source>
        <strain evidence="2 3">B3-10</strain>
    </source>
</reference>
<name>A0A5P2G320_9BACT</name>
<dbReference type="EMBL" id="CP044016">
    <property type="protein sequence ID" value="QES88519.1"/>
    <property type="molecule type" value="Genomic_DNA"/>
</dbReference>
<gene>
    <name evidence="2" type="ORF">E0W69_007545</name>
</gene>
<dbReference type="SMART" id="SM00530">
    <property type="entry name" value="HTH_XRE"/>
    <property type="match status" value="1"/>
</dbReference>
<dbReference type="GO" id="GO:0003677">
    <property type="term" value="F:DNA binding"/>
    <property type="evidence" value="ECO:0007669"/>
    <property type="project" value="InterPro"/>
</dbReference>
<keyword evidence="3" id="KW-1185">Reference proteome</keyword>
<sequence>MEDLEFATTQHAGHKVSGVRRLVGISQKDLADRLGVTKQAVSKLEQSEKINDERLDQIAGALGVTTEGLKKFNNESVIYYTNNFYENCGVSATNGGVMATGKIENNNHFSIEQAEKLFEMLLKMDKEKFEEAKRK</sequence>
<dbReference type="RefSeq" id="WP_131329406.1">
    <property type="nucleotide sequence ID" value="NZ_CP044016.1"/>
</dbReference>
<dbReference type="AlphaFoldDB" id="A0A5P2G320"/>
<feature type="domain" description="HTH cro/C1-type" evidence="1">
    <location>
        <begin position="24"/>
        <end position="69"/>
    </location>
</feature>
<dbReference type="SUPFAM" id="SSF47413">
    <property type="entry name" value="lambda repressor-like DNA-binding domains"/>
    <property type="match status" value="1"/>
</dbReference>
<proteinExistence type="predicted"/>
<dbReference type="Pfam" id="PF01381">
    <property type="entry name" value="HTH_3"/>
    <property type="match status" value="1"/>
</dbReference>
<dbReference type="PROSITE" id="PS50943">
    <property type="entry name" value="HTH_CROC1"/>
    <property type="match status" value="1"/>
</dbReference>
<accession>A0A5P2G320</accession>
<dbReference type="KEGG" id="arac:E0W69_007545"/>
<evidence type="ECO:0000313" key="2">
    <source>
        <dbReference type="EMBL" id="QES88519.1"/>
    </source>
</evidence>
<protein>
    <submittedName>
        <fullName evidence="2">Helix-turn-helix transcriptional regulator</fullName>
    </submittedName>
</protein>
<dbReference type="OrthoDB" id="1442960at2"/>
<dbReference type="InterPro" id="IPR001387">
    <property type="entry name" value="Cro/C1-type_HTH"/>
</dbReference>
<evidence type="ECO:0000313" key="3">
    <source>
        <dbReference type="Proteomes" id="UP000292424"/>
    </source>
</evidence>
<dbReference type="Gene3D" id="1.10.260.40">
    <property type="entry name" value="lambda repressor-like DNA-binding domains"/>
    <property type="match status" value="1"/>
</dbReference>
<dbReference type="InterPro" id="IPR010982">
    <property type="entry name" value="Lambda_DNA-bd_dom_sf"/>
</dbReference>
<evidence type="ECO:0000259" key="1">
    <source>
        <dbReference type="PROSITE" id="PS50943"/>
    </source>
</evidence>
<organism evidence="2 3">
    <name type="scientific">Rhizosphaericola mali</name>
    <dbReference type="NCBI Taxonomy" id="2545455"/>
    <lineage>
        <taxon>Bacteria</taxon>
        <taxon>Pseudomonadati</taxon>
        <taxon>Bacteroidota</taxon>
        <taxon>Chitinophagia</taxon>
        <taxon>Chitinophagales</taxon>
        <taxon>Chitinophagaceae</taxon>
        <taxon>Rhizosphaericola</taxon>
    </lineage>
</organism>